<evidence type="ECO:0000256" key="2">
    <source>
        <dbReference type="ARBA" id="ARBA00023118"/>
    </source>
</evidence>
<evidence type="ECO:0000256" key="1">
    <source>
        <dbReference type="ARBA" id="ARBA00022741"/>
    </source>
</evidence>
<dbReference type="InterPro" id="IPR013407">
    <property type="entry name" value="CRISPR-assoc_prot_Cmr2"/>
</dbReference>
<name>D6TCL0_KTERA</name>
<gene>
    <name evidence="5" type="ORF">Krac_11624</name>
</gene>
<dbReference type="GO" id="GO:0000166">
    <property type="term" value="F:nucleotide binding"/>
    <property type="evidence" value="ECO:0007669"/>
    <property type="project" value="UniProtKB-KW"/>
</dbReference>
<evidence type="ECO:0000259" key="4">
    <source>
        <dbReference type="PROSITE" id="PS50887"/>
    </source>
</evidence>
<keyword evidence="1" id="KW-0547">Nucleotide-binding</keyword>
<dbReference type="InParanoid" id="D6TCL0"/>
<comment type="caution">
    <text evidence="5">The sequence shown here is derived from an EMBL/GenBank/DDBJ whole genome shotgun (WGS) entry which is preliminary data.</text>
</comment>
<feature type="compositionally biased region" description="Polar residues" evidence="3">
    <location>
        <begin position="611"/>
        <end position="627"/>
    </location>
</feature>
<dbReference type="NCBIfam" id="TIGR02577">
    <property type="entry name" value="cas_TM1794_Cmr2"/>
    <property type="match status" value="1"/>
</dbReference>
<accession>D6TCL0</accession>
<dbReference type="AlphaFoldDB" id="D6TCL0"/>
<evidence type="ECO:0000256" key="3">
    <source>
        <dbReference type="SAM" id="MobiDB-lite"/>
    </source>
</evidence>
<dbReference type="STRING" id="485913.Krac_11624"/>
<dbReference type="Gene3D" id="3.30.70.270">
    <property type="match status" value="1"/>
</dbReference>
<dbReference type="PROSITE" id="PS50887">
    <property type="entry name" value="GGDEF"/>
    <property type="match status" value="1"/>
</dbReference>
<evidence type="ECO:0000313" key="5">
    <source>
        <dbReference type="EMBL" id="EFH90027.1"/>
    </source>
</evidence>
<dbReference type="eggNOG" id="COG1353">
    <property type="taxonomic scope" value="Bacteria"/>
</dbReference>
<dbReference type="EMBL" id="ADVG01000001">
    <property type="protein sequence ID" value="EFH90027.1"/>
    <property type="molecule type" value="Genomic_DNA"/>
</dbReference>
<dbReference type="InterPro" id="IPR043128">
    <property type="entry name" value="Rev_trsase/Diguanyl_cyclase"/>
</dbReference>
<dbReference type="InterPro" id="IPR024615">
    <property type="entry name" value="CRISPR-assoc_Cmr2_N"/>
</dbReference>
<evidence type="ECO:0000313" key="6">
    <source>
        <dbReference type="Proteomes" id="UP000004508"/>
    </source>
</evidence>
<keyword evidence="2" id="KW-0051">Antiviral defense</keyword>
<dbReference type="OrthoDB" id="9758700at2"/>
<protein>
    <submittedName>
        <fullName evidence="5">CRISPR-associated protein, Crm2 family</fullName>
    </submittedName>
</protein>
<dbReference type="GO" id="GO:0051607">
    <property type="term" value="P:defense response to virus"/>
    <property type="evidence" value="ECO:0007669"/>
    <property type="project" value="UniProtKB-KW"/>
</dbReference>
<keyword evidence="6" id="KW-1185">Reference proteome</keyword>
<organism evidence="5 6">
    <name type="scientific">Ktedonobacter racemifer DSM 44963</name>
    <dbReference type="NCBI Taxonomy" id="485913"/>
    <lineage>
        <taxon>Bacteria</taxon>
        <taxon>Bacillati</taxon>
        <taxon>Chloroflexota</taxon>
        <taxon>Ktedonobacteria</taxon>
        <taxon>Ktedonobacterales</taxon>
        <taxon>Ktedonobacteraceae</taxon>
        <taxon>Ktedonobacter</taxon>
    </lineage>
</organism>
<dbReference type="InterPro" id="IPR038242">
    <property type="entry name" value="Cmr2_N"/>
</dbReference>
<dbReference type="Pfam" id="PF22335">
    <property type="entry name" value="Cas10-Cmr2_palm2"/>
    <property type="match status" value="1"/>
</dbReference>
<dbReference type="Gene3D" id="3.30.70.2220">
    <property type="entry name" value="CRISPR-Cas system, Cmr2 subunit, D1 domain, cysteine cluster"/>
    <property type="match status" value="1"/>
</dbReference>
<dbReference type="Proteomes" id="UP000004508">
    <property type="component" value="Unassembled WGS sequence"/>
</dbReference>
<feature type="domain" description="GGDEF" evidence="4">
    <location>
        <begin position="383"/>
        <end position="533"/>
    </location>
</feature>
<sequence length="690" mass="78211">MTSNDQTMLIFTIGPVQPFIEQARKTRDLWTGSLLLAYLMQESMKESSGDIIFPKKQTVDGAKNPTVGRVPNLPNKYIATFPSIEDARAAAEKSRERIEKAWKDIHTKVYADHIDKSALDDEETRQIWERQTKFDSLFEVYWAIMQTGNPDTYKEWLEKTELLLSARKRLRDFRPQDEPGLKSVISGEREALRSKHKDAKTWWREVAQKIHISPHDLSRKEWLDAIDTVKRFAVISHALDINRLKSGVAFPSTSSVAVASFVERLFETEGLNLTHWRQATNNKFEVKTVDVSRDLIAFAQPSEEEEPSLLTKKALQKPDLAWLLKRDGDLYFPAVFAATHLKEDYGFEDSNENEMRNAIRSSLEAQKALFKQTDEAGIARPTPYYAVLRMDGDNMGLLLSGVKQQEEHENISQALSEFAHTSALPTVEQQYPGRLVYAGGDDVLAFAPLIRDVQVQDQPQNILQLAAQLQADYRAKVRAVVADDERKEMVSASAGIVVAHHYTALSYVMRESREAESLAKNRYGRNALVLTILRRSGEHTRVGCHWTYDGLASEGQPIALFSRFLTLFKTDVLSPKCIALLLAEAAALVDIEAEAQKSEVRRVLLRQLSTSKKNQPTRPSAQQGETSETYEDEVKRLASLLIDLAQKMDTEDKNTNNLALDLHADQRRRGLVEVLGWLQAMVFLARKELD</sequence>
<dbReference type="Pfam" id="PF12469">
    <property type="entry name" value="Cmr2_N"/>
    <property type="match status" value="1"/>
</dbReference>
<proteinExistence type="predicted"/>
<reference evidence="5 6" key="1">
    <citation type="journal article" date="2011" name="Stand. Genomic Sci.">
        <title>Non-contiguous finished genome sequence and contextual data of the filamentous soil bacterium Ktedonobacter racemifer type strain (SOSP1-21).</title>
        <authorList>
            <person name="Chang Y.J."/>
            <person name="Land M."/>
            <person name="Hauser L."/>
            <person name="Chertkov O."/>
            <person name="Del Rio T.G."/>
            <person name="Nolan M."/>
            <person name="Copeland A."/>
            <person name="Tice H."/>
            <person name="Cheng J.F."/>
            <person name="Lucas S."/>
            <person name="Han C."/>
            <person name="Goodwin L."/>
            <person name="Pitluck S."/>
            <person name="Ivanova N."/>
            <person name="Ovchinikova G."/>
            <person name="Pati A."/>
            <person name="Chen A."/>
            <person name="Palaniappan K."/>
            <person name="Mavromatis K."/>
            <person name="Liolios K."/>
            <person name="Brettin T."/>
            <person name="Fiebig A."/>
            <person name="Rohde M."/>
            <person name="Abt B."/>
            <person name="Goker M."/>
            <person name="Detter J.C."/>
            <person name="Woyke T."/>
            <person name="Bristow J."/>
            <person name="Eisen J.A."/>
            <person name="Markowitz V."/>
            <person name="Hugenholtz P."/>
            <person name="Kyrpides N.C."/>
            <person name="Klenk H.P."/>
            <person name="Lapidus A."/>
        </authorList>
    </citation>
    <scope>NUCLEOTIDE SEQUENCE [LARGE SCALE GENOMIC DNA]</scope>
    <source>
        <strain evidence="6">DSM 44963</strain>
    </source>
</reference>
<dbReference type="InterPro" id="IPR054767">
    <property type="entry name" value="Cas10-Cmr2_palm2"/>
</dbReference>
<feature type="region of interest" description="Disordered" evidence="3">
    <location>
        <begin position="611"/>
        <end position="630"/>
    </location>
</feature>
<dbReference type="InterPro" id="IPR000160">
    <property type="entry name" value="GGDEF_dom"/>
</dbReference>
<dbReference type="RefSeq" id="WP_007907047.1">
    <property type="nucleotide sequence ID" value="NZ_ADVG01000001.1"/>
</dbReference>